<evidence type="ECO:0000313" key="3">
    <source>
        <dbReference type="Proteomes" id="UP000028725"/>
    </source>
</evidence>
<feature type="compositionally biased region" description="Pro residues" evidence="1">
    <location>
        <begin position="85"/>
        <end position="95"/>
    </location>
</feature>
<protein>
    <submittedName>
        <fullName evidence="2">Peptidase C14, caspase catalytic subunit p20</fullName>
    </submittedName>
</protein>
<feature type="region of interest" description="Disordered" evidence="1">
    <location>
        <begin position="1"/>
        <end position="275"/>
    </location>
</feature>
<feature type="region of interest" description="Disordered" evidence="1">
    <location>
        <begin position="426"/>
        <end position="449"/>
    </location>
</feature>
<evidence type="ECO:0000256" key="1">
    <source>
        <dbReference type="SAM" id="MobiDB-lite"/>
    </source>
</evidence>
<keyword evidence="3" id="KW-1185">Reference proteome</keyword>
<dbReference type="STRING" id="394096.DB31_8038"/>
<feature type="compositionally biased region" description="Low complexity" evidence="1">
    <location>
        <begin position="96"/>
        <end position="111"/>
    </location>
</feature>
<evidence type="ECO:0000313" key="2">
    <source>
        <dbReference type="EMBL" id="KFE67555.1"/>
    </source>
</evidence>
<dbReference type="PATRIC" id="fig|394096.3.peg.4077"/>
<dbReference type="AlphaFoldDB" id="A0A085WIP2"/>
<feature type="compositionally biased region" description="Basic and acidic residues" evidence="1">
    <location>
        <begin position="200"/>
        <end position="211"/>
    </location>
</feature>
<gene>
    <name evidence="2" type="ORF">DB31_8038</name>
</gene>
<name>A0A085WIP2_9BACT</name>
<dbReference type="RefSeq" id="WP_157232082.1">
    <property type="nucleotide sequence ID" value="NZ_JMCB01000007.1"/>
</dbReference>
<proteinExistence type="predicted"/>
<dbReference type="Proteomes" id="UP000028725">
    <property type="component" value="Unassembled WGS sequence"/>
</dbReference>
<accession>A0A085WIP2</accession>
<reference evidence="2 3" key="1">
    <citation type="submission" date="2014-04" db="EMBL/GenBank/DDBJ databases">
        <title>Genome assembly of Hyalangium minutum DSM 14724.</title>
        <authorList>
            <person name="Sharma G."/>
            <person name="Subramanian S."/>
        </authorList>
    </citation>
    <scope>NUCLEOTIDE SEQUENCE [LARGE SCALE GENOMIC DNA]</scope>
    <source>
        <strain evidence="2 3">DSM 14724</strain>
    </source>
</reference>
<organism evidence="2 3">
    <name type="scientific">Hyalangium minutum</name>
    <dbReference type="NCBI Taxonomy" id="394096"/>
    <lineage>
        <taxon>Bacteria</taxon>
        <taxon>Pseudomonadati</taxon>
        <taxon>Myxococcota</taxon>
        <taxon>Myxococcia</taxon>
        <taxon>Myxococcales</taxon>
        <taxon>Cystobacterineae</taxon>
        <taxon>Archangiaceae</taxon>
        <taxon>Hyalangium</taxon>
    </lineage>
</organism>
<feature type="compositionally biased region" description="Low complexity" evidence="1">
    <location>
        <begin position="119"/>
        <end position="141"/>
    </location>
</feature>
<dbReference type="EMBL" id="JMCB01000007">
    <property type="protein sequence ID" value="KFE67555.1"/>
    <property type="molecule type" value="Genomic_DNA"/>
</dbReference>
<feature type="compositionally biased region" description="Pro residues" evidence="1">
    <location>
        <begin position="13"/>
        <end position="23"/>
    </location>
</feature>
<sequence length="463" mass="48110">MAQDNSHSRGPKGGPPGKPPPESAPTVPEMPIVDVGEKRSSSASTVPMRPAPRTGERGIHSAPTVPMKPVRFSDLVPEAGEAPGRAPPPAAPPSEPSRTQASRAAVPAAASAPPPASPAQPAAKSSAAPAPASEASRSVPAVTKFAERPAGDRAGTSSPGRAALPPKRPAEARADEPPADVPRKAGQSTSVMLKASHLHKLAEQAEKERKFALTRKGSSRTTRAPFPSIRPAAPDAAPPVPAAAPQATGPRPALGSNPRVLLSGEATGPQRVHSPDVNLVYDGRAPAEGLSITHPEASLRAPVQSYPGQRTVIHTQNVINPYAVAVNPRYAPRSQEPRESGHLFVFDVMNSQHTTLERAFAVGFSGHFRPGTPTELWKWLNETAPSRGWRAVDGPALLEAAAKGLPIIALAKTAVGLRFAVVEPGPPGPGGKPLLASAHEPRGQRQAPEQMFGSGAVRYLAHD</sequence>
<comment type="caution">
    <text evidence="2">The sequence shown here is derived from an EMBL/GenBank/DDBJ whole genome shotgun (WGS) entry which is preliminary data.</text>
</comment>